<keyword evidence="4" id="KW-1133">Transmembrane helix</keyword>
<dbReference type="EMBL" id="JAULJE010000004">
    <property type="protein sequence ID" value="KAK1344291.1"/>
    <property type="molecule type" value="Genomic_DNA"/>
</dbReference>
<feature type="compositionally biased region" description="Low complexity" evidence="3">
    <location>
        <begin position="1"/>
        <end position="16"/>
    </location>
</feature>
<comment type="caution">
    <text evidence="5">The sequence shown here is derived from an EMBL/GenBank/DDBJ whole genome shotgun (WGS) entry which is preliminary data.</text>
</comment>
<evidence type="ECO:0000313" key="6">
    <source>
        <dbReference type="Proteomes" id="UP001177744"/>
    </source>
</evidence>
<organism evidence="5 6">
    <name type="scientific">Cnephaeus nilssonii</name>
    <name type="common">Northern bat</name>
    <name type="synonym">Eptesicus nilssonii</name>
    <dbReference type="NCBI Taxonomy" id="3371016"/>
    <lineage>
        <taxon>Eukaryota</taxon>
        <taxon>Metazoa</taxon>
        <taxon>Chordata</taxon>
        <taxon>Craniata</taxon>
        <taxon>Vertebrata</taxon>
        <taxon>Euteleostomi</taxon>
        <taxon>Mammalia</taxon>
        <taxon>Eutheria</taxon>
        <taxon>Laurasiatheria</taxon>
        <taxon>Chiroptera</taxon>
        <taxon>Yangochiroptera</taxon>
        <taxon>Vespertilionidae</taxon>
        <taxon>Cnephaeus</taxon>
    </lineage>
</organism>
<evidence type="ECO:0000256" key="2">
    <source>
        <dbReference type="SAM" id="Coils"/>
    </source>
</evidence>
<feature type="compositionally biased region" description="Basic and acidic residues" evidence="3">
    <location>
        <begin position="164"/>
        <end position="183"/>
    </location>
</feature>
<evidence type="ECO:0000313" key="5">
    <source>
        <dbReference type="EMBL" id="KAK1344291.1"/>
    </source>
</evidence>
<dbReference type="InterPro" id="IPR037055">
    <property type="entry name" value="MHC_I-like_Ag-recog_sf"/>
</dbReference>
<dbReference type="GO" id="GO:0005615">
    <property type="term" value="C:extracellular space"/>
    <property type="evidence" value="ECO:0007669"/>
    <property type="project" value="TreeGrafter"/>
</dbReference>
<dbReference type="GO" id="GO:0002486">
    <property type="term" value="P:antigen processing and presentation of endogenous peptide antigen via MHC class I via ER pathway, TAP-independent"/>
    <property type="evidence" value="ECO:0007669"/>
    <property type="project" value="TreeGrafter"/>
</dbReference>
<dbReference type="InterPro" id="IPR050208">
    <property type="entry name" value="MHC_class-I_related"/>
</dbReference>
<name>A0AA40I7E8_CNENI</name>
<evidence type="ECO:0000256" key="1">
    <source>
        <dbReference type="ARBA" id="ARBA00023180"/>
    </source>
</evidence>
<evidence type="ECO:0000256" key="3">
    <source>
        <dbReference type="SAM" id="MobiDB-lite"/>
    </source>
</evidence>
<dbReference type="GO" id="GO:0002476">
    <property type="term" value="P:antigen processing and presentation of endogenous peptide antigen via MHC class Ib"/>
    <property type="evidence" value="ECO:0007669"/>
    <property type="project" value="TreeGrafter"/>
</dbReference>
<sequence length="336" mass="35206">MGGEPTLGLGTLPAGGHRPADPSGSSLRAPFRLGASAHLAASVPPLRVSLTGAVSLGYKFTVTPNGQPWCDIQGQVNGNTFLHYTCGGQRATLTSVPGVSATRAWNQQRDALQDVVEELRKTLLDMKAEMTAAGGELPDPGQRQNRGEGLGVSCVCGNMGSRSHPGDSEPQRTEQDQEIEGSRGLDTSGDKGSVQTKADRFPTVLGTGPLSLQASMTCEQESSGRTSASWELGSDGQTSLRFDSKNGHWTVLRGEGRPLNRTLASDRAMADLLVMTSAGDCSMWLKQVLCPLSTQATATATATVPSKASANRPITSVLPVILTCTVLVGILGWAFT</sequence>
<dbReference type="PANTHER" id="PTHR16675:SF268">
    <property type="entry name" value="UL16-BINDING PROTEIN 1"/>
    <property type="match status" value="1"/>
</dbReference>
<feature type="region of interest" description="Disordered" evidence="3">
    <location>
        <begin position="1"/>
        <end position="27"/>
    </location>
</feature>
<dbReference type="PANTHER" id="PTHR16675">
    <property type="entry name" value="MHC CLASS I-RELATED"/>
    <property type="match status" value="1"/>
</dbReference>
<keyword evidence="6" id="KW-1185">Reference proteome</keyword>
<accession>A0AA40I7E8</accession>
<dbReference type="Proteomes" id="UP001177744">
    <property type="component" value="Unassembled WGS sequence"/>
</dbReference>
<protein>
    <submittedName>
        <fullName evidence="5">Uncharacterized protein</fullName>
    </submittedName>
</protein>
<gene>
    <name evidence="5" type="ORF">QTO34_014856</name>
</gene>
<dbReference type="InterPro" id="IPR011162">
    <property type="entry name" value="MHC_I/II-like_Ag-recog"/>
</dbReference>
<dbReference type="GO" id="GO:0006955">
    <property type="term" value="P:immune response"/>
    <property type="evidence" value="ECO:0007669"/>
    <property type="project" value="TreeGrafter"/>
</dbReference>
<keyword evidence="1" id="KW-0325">Glycoprotein</keyword>
<dbReference type="AlphaFoldDB" id="A0AA40I7E8"/>
<dbReference type="SUPFAM" id="SSF54452">
    <property type="entry name" value="MHC antigen-recognition domain"/>
    <property type="match status" value="2"/>
</dbReference>
<evidence type="ECO:0000256" key="4">
    <source>
        <dbReference type="SAM" id="Phobius"/>
    </source>
</evidence>
<keyword evidence="4" id="KW-0812">Transmembrane</keyword>
<dbReference type="GO" id="GO:0009897">
    <property type="term" value="C:external side of plasma membrane"/>
    <property type="evidence" value="ECO:0007669"/>
    <property type="project" value="TreeGrafter"/>
</dbReference>
<feature type="transmembrane region" description="Helical" evidence="4">
    <location>
        <begin position="316"/>
        <end position="335"/>
    </location>
</feature>
<dbReference type="Gene3D" id="3.30.500.10">
    <property type="entry name" value="MHC class I-like antigen recognition-like"/>
    <property type="match status" value="2"/>
</dbReference>
<proteinExistence type="predicted"/>
<keyword evidence="2" id="KW-0175">Coiled coil</keyword>
<feature type="region of interest" description="Disordered" evidence="3">
    <location>
        <begin position="132"/>
        <end position="208"/>
    </location>
</feature>
<reference evidence="5" key="1">
    <citation type="submission" date="2023-06" db="EMBL/GenBank/DDBJ databases">
        <title>Reference genome for the Northern bat (Eptesicus nilssonii), a most northern bat species.</title>
        <authorList>
            <person name="Laine V.N."/>
            <person name="Pulliainen A.T."/>
            <person name="Lilley T.M."/>
        </authorList>
    </citation>
    <scope>NUCLEOTIDE SEQUENCE</scope>
    <source>
        <strain evidence="5">BLF_Eptnil</strain>
        <tissue evidence="5">Kidney</tissue>
    </source>
</reference>
<feature type="coiled-coil region" evidence="2">
    <location>
        <begin position="102"/>
        <end position="129"/>
    </location>
</feature>
<keyword evidence="4" id="KW-0472">Membrane</keyword>
<dbReference type="GO" id="GO:0001916">
    <property type="term" value="P:positive regulation of T cell mediated cytotoxicity"/>
    <property type="evidence" value="ECO:0007669"/>
    <property type="project" value="TreeGrafter"/>
</dbReference>